<dbReference type="Proteomes" id="UP000650511">
    <property type="component" value="Unassembled WGS sequence"/>
</dbReference>
<feature type="domain" description="ABC transmembrane type-1" evidence="13">
    <location>
        <begin position="33"/>
        <end position="320"/>
    </location>
</feature>
<feature type="transmembrane region" description="Helical" evidence="11">
    <location>
        <begin position="69"/>
        <end position="88"/>
    </location>
</feature>
<dbReference type="PROSITE" id="PS50929">
    <property type="entry name" value="ABC_TM1F"/>
    <property type="match status" value="1"/>
</dbReference>
<keyword evidence="6 14" id="KW-0067">ATP-binding</keyword>
<dbReference type="InterPro" id="IPR003593">
    <property type="entry name" value="AAA+_ATPase"/>
</dbReference>
<evidence type="ECO:0000256" key="11">
    <source>
        <dbReference type="SAM" id="Phobius"/>
    </source>
</evidence>
<comment type="caution">
    <text evidence="14">The sequence shown here is derived from an EMBL/GenBank/DDBJ whole genome shotgun (WGS) entry which is preliminary data.</text>
</comment>
<dbReference type="GO" id="GO:0005524">
    <property type="term" value="F:ATP binding"/>
    <property type="evidence" value="ECO:0007669"/>
    <property type="project" value="UniProtKB-KW"/>
</dbReference>
<evidence type="ECO:0000313" key="15">
    <source>
        <dbReference type="Proteomes" id="UP000650511"/>
    </source>
</evidence>
<evidence type="ECO:0000259" key="12">
    <source>
        <dbReference type="PROSITE" id="PS50893"/>
    </source>
</evidence>
<keyword evidence="2" id="KW-0813">Transport</keyword>
<reference evidence="14" key="2">
    <citation type="submission" date="2020-09" db="EMBL/GenBank/DDBJ databases">
        <authorList>
            <person name="Sun Q."/>
            <person name="Zhou Y."/>
        </authorList>
    </citation>
    <scope>NUCLEOTIDE SEQUENCE</scope>
    <source>
        <strain evidence="14">CGMCC 1.14988</strain>
    </source>
</reference>
<sequence length="647" mass="69209">MNSRPTPRARDGIVRRGAVVVAQALRSAPRPFAWGMAGATLYAGMTVASSLVLGWVTDEVILPAFDDGAYDRGLLALGLAGIVGVATLKSIGVFGRRYGAYVAQYGLQADYRRQVTRRYLQLPISWHRRHPTGELLSNANADVESAFFVAAPLPMAFGATLLLLITGFLLVATDPFLAAIGFSVGPLLGLANWYYQRKMRHAATVAQQARAEVSEVAHESFDAALVVKTMGREAAEAGRFRGISEDLRDKMIVVGRLRAFFDPVIEALPNIGILLILLVGAMRVRDGALNAGALVTFAYLFRLVALPIRVFGWLLGELPRAIVGWDRVQRVLTAVGDMVYGRHRDTRDGGAETGLEEVGYLHPSSDREDLSAGSPDLAVGRPEAEPVAGQAPRAHTGADAGVPAPRGVTGLTFDVEAGRTIALVGPTGSGKSTVAALLVRLYDPDTGVVTFDGRDVRELDRDRLAADVAIVFQEAFLFDDTIRENITLGADHTDEEVEAAARLAQAHDFVSSLPDGYDTEVGERGASLSGGQRQRIALARALIRKPRLLVLDDATSAVDPSVESAILRGLSDAALPSTVVVVAYRRGSIALADEVVFVRDGRIAGRGAHVDLVRDVPAYAALVTAYEEQAREADAERRAHAGGGTRR</sequence>
<dbReference type="EMBL" id="BMHA01000007">
    <property type="protein sequence ID" value="GGI06825.1"/>
    <property type="molecule type" value="Genomic_DNA"/>
</dbReference>
<evidence type="ECO:0000256" key="7">
    <source>
        <dbReference type="ARBA" id="ARBA00022989"/>
    </source>
</evidence>
<comment type="subcellular location">
    <subcellularLocation>
        <location evidence="1">Cell inner membrane</location>
        <topology evidence="1">Multi-pass membrane protein</topology>
    </subcellularLocation>
</comment>
<dbReference type="GO" id="GO:0016887">
    <property type="term" value="F:ATP hydrolysis activity"/>
    <property type="evidence" value="ECO:0007669"/>
    <property type="project" value="InterPro"/>
</dbReference>
<evidence type="ECO:0000259" key="13">
    <source>
        <dbReference type="PROSITE" id="PS50929"/>
    </source>
</evidence>
<feature type="transmembrane region" description="Helical" evidence="11">
    <location>
        <begin position="32"/>
        <end position="57"/>
    </location>
</feature>
<dbReference type="InterPro" id="IPR003439">
    <property type="entry name" value="ABC_transporter-like_ATP-bd"/>
</dbReference>
<dbReference type="PROSITE" id="PS00211">
    <property type="entry name" value="ABC_TRANSPORTER_1"/>
    <property type="match status" value="1"/>
</dbReference>
<keyword evidence="15" id="KW-1185">Reference proteome</keyword>
<dbReference type="PANTHER" id="PTHR24221:SF654">
    <property type="entry name" value="ATP-BINDING CASSETTE SUB-FAMILY B MEMBER 6"/>
    <property type="match status" value="1"/>
</dbReference>
<keyword evidence="4 11" id="KW-0812">Transmembrane</keyword>
<evidence type="ECO:0000256" key="4">
    <source>
        <dbReference type="ARBA" id="ARBA00022692"/>
    </source>
</evidence>
<feature type="domain" description="ABC transporter" evidence="12">
    <location>
        <begin position="392"/>
        <end position="625"/>
    </location>
</feature>
<gene>
    <name evidence="14" type="ORF">GCM10011354_21030</name>
</gene>
<keyword evidence="5" id="KW-0547">Nucleotide-binding</keyword>
<evidence type="ECO:0000256" key="10">
    <source>
        <dbReference type="SAM" id="MobiDB-lite"/>
    </source>
</evidence>
<dbReference type="SUPFAM" id="SSF90123">
    <property type="entry name" value="ABC transporter transmembrane region"/>
    <property type="match status" value="1"/>
</dbReference>
<dbReference type="GO" id="GO:0005886">
    <property type="term" value="C:plasma membrane"/>
    <property type="evidence" value="ECO:0007669"/>
    <property type="project" value="UniProtKB-SubCell"/>
</dbReference>
<dbReference type="Gene3D" id="3.40.50.300">
    <property type="entry name" value="P-loop containing nucleotide triphosphate hydrolases"/>
    <property type="match status" value="1"/>
</dbReference>
<organism evidence="14 15">
    <name type="scientific">Egicoccus halophilus</name>
    <dbReference type="NCBI Taxonomy" id="1670830"/>
    <lineage>
        <taxon>Bacteria</taxon>
        <taxon>Bacillati</taxon>
        <taxon>Actinomycetota</taxon>
        <taxon>Nitriliruptoria</taxon>
        <taxon>Egicoccales</taxon>
        <taxon>Egicoccaceae</taxon>
        <taxon>Egicoccus</taxon>
    </lineage>
</organism>
<dbReference type="SUPFAM" id="SSF52540">
    <property type="entry name" value="P-loop containing nucleoside triphosphate hydrolases"/>
    <property type="match status" value="1"/>
</dbReference>
<dbReference type="InterPro" id="IPR011527">
    <property type="entry name" value="ABC1_TM_dom"/>
</dbReference>
<proteinExistence type="inferred from homology"/>
<dbReference type="FunFam" id="3.40.50.300:FF:000221">
    <property type="entry name" value="Multidrug ABC transporter ATP-binding protein"/>
    <property type="match status" value="1"/>
</dbReference>
<dbReference type="InterPro" id="IPR027417">
    <property type="entry name" value="P-loop_NTPase"/>
</dbReference>
<dbReference type="SMART" id="SM00382">
    <property type="entry name" value="AAA"/>
    <property type="match status" value="1"/>
</dbReference>
<keyword evidence="7 11" id="KW-1133">Transmembrane helix</keyword>
<feature type="region of interest" description="Disordered" evidence="10">
    <location>
        <begin position="363"/>
        <end position="405"/>
    </location>
</feature>
<dbReference type="GO" id="GO:0140359">
    <property type="term" value="F:ABC-type transporter activity"/>
    <property type="evidence" value="ECO:0007669"/>
    <property type="project" value="InterPro"/>
</dbReference>
<dbReference type="GO" id="GO:0034040">
    <property type="term" value="F:ATPase-coupled lipid transmembrane transporter activity"/>
    <property type="evidence" value="ECO:0007669"/>
    <property type="project" value="TreeGrafter"/>
</dbReference>
<keyword evidence="3" id="KW-1003">Cell membrane</keyword>
<dbReference type="Pfam" id="PF00005">
    <property type="entry name" value="ABC_tran"/>
    <property type="match status" value="1"/>
</dbReference>
<dbReference type="InterPro" id="IPR017871">
    <property type="entry name" value="ABC_transporter-like_CS"/>
</dbReference>
<evidence type="ECO:0000256" key="2">
    <source>
        <dbReference type="ARBA" id="ARBA00022448"/>
    </source>
</evidence>
<evidence type="ECO:0000256" key="5">
    <source>
        <dbReference type="ARBA" id="ARBA00022741"/>
    </source>
</evidence>
<feature type="transmembrane region" description="Helical" evidence="11">
    <location>
        <begin position="176"/>
        <end position="195"/>
    </location>
</feature>
<comment type="similarity">
    <text evidence="9">Belongs to the ABC transporter superfamily. Siderophore-Fe(3+) uptake transporter (SIUT) (TC 3.A.1.21) family.</text>
</comment>
<protein>
    <submittedName>
        <fullName evidence="14">Multidrug ABC transporter ATP-binding protein</fullName>
    </submittedName>
</protein>
<feature type="transmembrane region" description="Helical" evidence="11">
    <location>
        <begin position="146"/>
        <end position="170"/>
    </location>
</feature>
<evidence type="ECO:0000256" key="3">
    <source>
        <dbReference type="ARBA" id="ARBA00022475"/>
    </source>
</evidence>
<dbReference type="InterPro" id="IPR039421">
    <property type="entry name" value="Type_1_exporter"/>
</dbReference>
<evidence type="ECO:0000256" key="1">
    <source>
        <dbReference type="ARBA" id="ARBA00004429"/>
    </source>
</evidence>
<evidence type="ECO:0000256" key="8">
    <source>
        <dbReference type="ARBA" id="ARBA00023136"/>
    </source>
</evidence>
<dbReference type="InterPro" id="IPR036640">
    <property type="entry name" value="ABC1_TM_sf"/>
</dbReference>
<dbReference type="PROSITE" id="PS50893">
    <property type="entry name" value="ABC_TRANSPORTER_2"/>
    <property type="match status" value="1"/>
</dbReference>
<evidence type="ECO:0000313" key="14">
    <source>
        <dbReference type="EMBL" id="GGI06825.1"/>
    </source>
</evidence>
<reference evidence="14" key="1">
    <citation type="journal article" date="2014" name="Int. J. Syst. Evol. Microbiol.">
        <title>Complete genome sequence of Corynebacterium casei LMG S-19264T (=DSM 44701T), isolated from a smear-ripened cheese.</title>
        <authorList>
            <consortium name="US DOE Joint Genome Institute (JGI-PGF)"/>
            <person name="Walter F."/>
            <person name="Albersmeier A."/>
            <person name="Kalinowski J."/>
            <person name="Ruckert C."/>
        </authorList>
    </citation>
    <scope>NUCLEOTIDE SEQUENCE</scope>
    <source>
        <strain evidence="14">CGMCC 1.14988</strain>
    </source>
</reference>
<dbReference type="Pfam" id="PF00664">
    <property type="entry name" value="ABC_membrane"/>
    <property type="match status" value="1"/>
</dbReference>
<accession>A0A8J3EU31</accession>
<feature type="transmembrane region" description="Helical" evidence="11">
    <location>
        <begin position="288"/>
        <end position="311"/>
    </location>
</feature>
<evidence type="ECO:0000256" key="6">
    <source>
        <dbReference type="ARBA" id="ARBA00022840"/>
    </source>
</evidence>
<keyword evidence="8 11" id="KW-0472">Membrane</keyword>
<dbReference type="Gene3D" id="1.20.1560.10">
    <property type="entry name" value="ABC transporter type 1, transmembrane domain"/>
    <property type="match status" value="1"/>
</dbReference>
<evidence type="ECO:0000256" key="9">
    <source>
        <dbReference type="ARBA" id="ARBA00023455"/>
    </source>
</evidence>
<dbReference type="AlphaFoldDB" id="A0A8J3EU31"/>
<dbReference type="PANTHER" id="PTHR24221">
    <property type="entry name" value="ATP-BINDING CASSETTE SUB-FAMILY B"/>
    <property type="match status" value="1"/>
</dbReference>
<name>A0A8J3EU31_9ACTN</name>